<sequence length="464" mass="48600">MALVSYSDSEGSDSESTPTTQAPGEKISTLPASSTSTTTKQTFQPLIDRKNPRKILVSLPDVQGDSNTYDDGDGPARKRPRIGAQGGGGAFSGFNFLLPAPKRKGPVIQTGTDKKGDGVAAAHARRISSLKTGAEPGFDRQADAQMRWDLNNNANSGTKEGGREGTSTGSGSGGASGDGITGAFGEKVEEKLAVKSKGNAMMFKPLSVARGTTKKKVKTTAASPSQAISGGGKPASVVESAVTKQQTKVCDPISKPAQKPKVSLFGLGKEEQPAPIPQVSSSSYEPLVYNAPAGSQPPITTSMASSGSQPFDPPASNQQQQQRQQTLASIADDLNLSRAEKRQLLGRQGASSSNSTGAGHSNHNIITFNTDQEYSSNAAYLLSASEVELAAQQHNPVRAIAPGKHSLQQLVNAVSSQREALEESFATGKRNKKEAGSKRLSEVPKSFSQIVFSPRSYTQHISST</sequence>
<dbReference type="EMBL" id="LZYO01000187">
    <property type="protein sequence ID" value="ODH26443.1"/>
    <property type="molecule type" value="Genomic_DNA"/>
</dbReference>
<dbReference type="VEuPathDB" id="FungiDB:PADG_07149"/>
<dbReference type="Pfam" id="PF10253">
    <property type="entry name" value="PRCC"/>
    <property type="match status" value="1"/>
</dbReference>
<dbReference type="VEuPathDB" id="FungiDB:PABG_05139"/>
<proteinExistence type="predicted"/>
<organism evidence="2 3">
    <name type="scientific">Paracoccidioides brasiliensis</name>
    <dbReference type="NCBI Taxonomy" id="121759"/>
    <lineage>
        <taxon>Eukaryota</taxon>
        <taxon>Fungi</taxon>
        <taxon>Dikarya</taxon>
        <taxon>Ascomycota</taxon>
        <taxon>Pezizomycotina</taxon>
        <taxon>Eurotiomycetes</taxon>
        <taxon>Eurotiomycetidae</taxon>
        <taxon>Onygenales</taxon>
        <taxon>Ajellomycetaceae</taxon>
        <taxon>Paracoccidioides</taxon>
    </lineage>
</organism>
<dbReference type="Proteomes" id="UP000242814">
    <property type="component" value="Unassembled WGS sequence"/>
</dbReference>
<dbReference type="AlphaFoldDB" id="A0A1D2JCM0"/>
<dbReference type="PANTHER" id="PTHR13621:SF2">
    <property type="entry name" value="PROLINE-RICH PROTEIN PRCC"/>
    <property type="match status" value="1"/>
</dbReference>
<gene>
    <name evidence="2" type="ORF">ACO22_04606</name>
</gene>
<name>A0A1D2JCM0_PARBR</name>
<evidence type="ECO:0000313" key="2">
    <source>
        <dbReference type="EMBL" id="ODH26443.1"/>
    </source>
</evidence>
<evidence type="ECO:0000256" key="1">
    <source>
        <dbReference type="SAM" id="MobiDB-lite"/>
    </source>
</evidence>
<reference evidence="2 3" key="1">
    <citation type="submission" date="2016-06" db="EMBL/GenBank/DDBJ databases">
        <authorList>
            <person name="Kjaerup R.B."/>
            <person name="Dalgaard T.S."/>
            <person name="Juul-Madsen H.R."/>
        </authorList>
    </citation>
    <scope>NUCLEOTIDE SEQUENCE [LARGE SCALE GENOMIC DNA]</scope>
    <source>
        <strain evidence="2 3">Pb300</strain>
    </source>
</reference>
<feature type="compositionally biased region" description="Polar residues" evidence="1">
    <location>
        <begin position="349"/>
        <end position="364"/>
    </location>
</feature>
<comment type="caution">
    <text evidence="2">The sequence shown here is derived from an EMBL/GenBank/DDBJ whole genome shotgun (WGS) entry which is preliminary data.</text>
</comment>
<dbReference type="InterPro" id="IPR018800">
    <property type="entry name" value="PRCC"/>
</dbReference>
<feature type="region of interest" description="Disordered" evidence="1">
    <location>
        <begin position="423"/>
        <end position="443"/>
    </location>
</feature>
<dbReference type="PANTHER" id="PTHR13621">
    <property type="entry name" value="PROLINE-RICH PROTEIN PRCC"/>
    <property type="match status" value="1"/>
</dbReference>
<protein>
    <submittedName>
        <fullName evidence="2">Uncharacterized protein</fullName>
    </submittedName>
</protein>
<feature type="region of interest" description="Disordered" evidence="1">
    <location>
        <begin position="210"/>
        <end position="235"/>
    </location>
</feature>
<feature type="compositionally biased region" description="Basic and acidic residues" evidence="1">
    <location>
        <begin position="433"/>
        <end position="442"/>
    </location>
</feature>
<dbReference type="GO" id="GO:0005634">
    <property type="term" value="C:nucleus"/>
    <property type="evidence" value="ECO:0007669"/>
    <property type="project" value="TreeGrafter"/>
</dbReference>
<accession>A0A1D2JCM0</accession>
<feature type="compositionally biased region" description="Gly residues" evidence="1">
    <location>
        <begin position="168"/>
        <end position="182"/>
    </location>
</feature>
<feature type="compositionally biased region" description="Polar residues" evidence="1">
    <location>
        <begin position="297"/>
        <end position="309"/>
    </location>
</feature>
<feature type="region of interest" description="Disordered" evidence="1">
    <location>
        <begin position="287"/>
        <end position="326"/>
    </location>
</feature>
<feature type="region of interest" description="Disordered" evidence="1">
    <location>
        <begin position="151"/>
        <end position="182"/>
    </location>
</feature>
<evidence type="ECO:0000313" key="3">
    <source>
        <dbReference type="Proteomes" id="UP000242814"/>
    </source>
</evidence>
<feature type="region of interest" description="Disordered" evidence="1">
    <location>
        <begin position="1"/>
        <end position="88"/>
    </location>
</feature>
<feature type="region of interest" description="Disordered" evidence="1">
    <location>
        <begin position="344"/>
        <end position="364"/>
    </location>
</feature>